<feature type="transmembrane region" description="Helical" evidence="2">
    <location>
        <begin position="137"/>
        <end position="161"/>
    </location>
</feature>
<feature type="transmembrane region" description="Helical" evidence="2">
    <location>
        <begin position="72"/>
        <end position="98"/>
    </location>
</feature>
<evidence type="ECO:0000256" key="2">
    <source>
        <dbReference type="SAM" id="Phobius"/>
    </source>
</evidence>
<dbReference type="Proteomes" id="UP000054350">
    <property type="component" value="Unassembled WGS sequence"/>
</dbReference>
<dbReference type="EMBL" id="GG745332">
    <property type="protein sequence ID" value="KNE57638.1"/>
    <property type="molecule type" value="Genomic_DNA"/>
</dbReference>
<keyword evidence="4" id="KW-1185">Reference proteome</keyword>
<dbReference type="VEuPathDB" id="FungiDB:AMAG_04503"/>
<feature type="transmembrane region" description="Helical" evidence="2">
    <location>
        <begin position="110"/>
        <end position="131"/>
    </location>
</feature>
<feature type="region of interest" description="Disordered" evidence="1">
    <location>
        <begin position="1"/>
        <end position="23"/>
    </location>
</feature>
<organism evidence="3 4">
    <name type="scientific">Allomyces macrogynus (strain ATCC 38327)</name>
    <name type="common">Allomyces javanicus var. macrogynus</name>
    <dbReference type="NCBI Taxonomy" id="578462"/>
    <lineage>
        <taxon>Eukaryota</taxon>
        <taxon>Fungi</taxon>
        <taxon>Fungi incertae sedis</taxon>
        <taxon>Blastocladiomycota</taxon>
        <taxon>Blastocladiomycetes</taxon>
        <taxon>Blastocladiales</taxon>
        <taxon>Blastocladiaceae</taxon>
        <taxon>Allomyces</taxon>
    </lineage>
</organism>
<gene>
    <name evidence="3" type="ORF">AMAG_04503</name>
</gene>
<reference evidence="3 4" key="1">
    <citation type="submission" date="2009-11" db="EMBL/GenBank/DDBJ databases">
        <title>Annotation of Allomyces macrogynus ATCC 38327.</title>
        <authorList>
            <consortium name="The Broad Institute Genome Sequencing Platform"/>
            <person name="Russ C."/>
            <person name="Cuomo C."/>
            <person name="Burger G."/>
            <person name="Gray M.W."/>
            <person name="Holland P.W.H."/>
            <person name="King N."/>
            <person name="Lang F.B.F."/>
            <person name="Roger A.J."/>
            <person name="Ruiz-Trillo I."/>
            <person name="Young S.K."/>
            <person name="Zeng Q."/>
            <person name="Gargeya S."/>
            <person name="Fitzgerald M."/>
            <person name="Haas B."/>
            <person name="Abouelleil A."/>
            <person name="Alvarado L."/>
            <person name="Arachchi H.M."/>
            <person name="Berlin A."/>
            <person name="Chapman S.B."/>
            <person name="Gearin G."/>
            <person name="Goldberg J."/>
            <person name="Griggs A."/>
            <person name="Gujja S."/>
            <person name="Hansen M."/>
            <person name="Heiman D."/>
            <person name="Howarth C."/>
            <person name="Larimer J."/>
            <person name="Lui A."/>
            <person name="MacDonald P.J.P."/>
            <person name="McCowen C."/>
            <person name="Montmayeur A."/>
            <person name="Murphy C."/>
            <person name="Neiman D."/>
            <person name="Pearson M."/>
            <person name="Priest M."/>
            <person name="Roberts A."/>
            <person name="Saif S."/>
            <person name="Shea T."/>
            <person name="Sisk P."/>
            <person name="Stolte C."/>
            <person name="Sykes S."/>
            <person name="Wortman J."/>
            <person name="Nusbaum C."/>
            <person name="Birren B."/>
        </authorList>
    </citation>
    <scope>NUCLEOTIDE SEQUENCE [LARGE SCALE GENOMIC DNA]</scope>
    <source>
        <strain evidence="3 4">ATCC 38327</strain>
    </source>
</reference>
<accession>A0A0L0S521</accession>
<name>A0A0L0S521_ALLM3</name>
<sequence length="233" mass="24261">MPAAPAQEPTTAPAAPAQEPAARAPAAARRAAATPKDASTETNTTCCFCIEIRVGVLVILFLQLIYYSIPALLGLIATAVFGAIGLILLIIMGLRFAFTCWGIYAATKRIGAQFKAFAVINMILWVVGLIADIFNGFIVWTILIDILLAYFAYVFWVYAGILERGNTAARGNVEAPVVAPVAPVARVVETNATVAATVADAAPTIALATEPVVEPQPVAPSAPPALAATAGNQ</sequence>
<keyword evidence="2" id="KW-0812">Transmembrane</keyword>
<dbReference type="OrthoDB" id="5594032at2759"/>
<reference evidence="4" key="2">
    <citation type="submission" date="2009-11" db="EMBL/GenBank/DDBJ databases">
        <title>The Genome Sequence of Allomyces macrogynus strain ATCC 38327.</title>
        <authorList>
            <consortium name="The Broad Institute Genome Sequencing Platform"/>
            <person name="Russ C."/>
            <person name="Cuomo C."/>
            <person name="Shea T."/>
            <person name="Young S.K."/>
            <person name="Zeng Q."/>
            <person name="Koehrsen M."/>
            <person name="Haas B."/>
            <person name="Borodovsky M."/>
            <person name="Guigo R."/>
            <person name="Alvarado L."/>
            <person name="Berlin A."/>
            <person name="Borenstein D."/>
            <person name="Chen Z."/>
            <person name="Engels R."/>
            <person name="Freedman E."/>
            <person name="Gellesch M."/>
            <person name="Goldberg J."/>
            <person name="Griggs A."/>
            <person name="Gujja S."/>
            <person name="Heiman D."/>
            <person name="Hepburn T."/>
            <person name="Howarth C."/>
            <person name="Jen D."/>
            <person name="Larson L."/>
            <person name="Lewis B."/>
            <person name="Mehta T."/>
            <person name="Park D."/>
            <person name="Pearson M."/>
            <person name="Roberts A."/>
            <person name="Saif S."/>
            <person name="Shenoy N."/>
            <person name="Sisk P."/>
            <person name="Stolte C."/>
            <person name="Sykes S."/>
            <person name="Walk T."/>
            <person name="White J."/>
            <person name="Yandava C."/>
            <person name="Burger G."/>
            <person name="Gray M.W."/>
            <person name="Holland P.W.H."/>
            <person name="King N."/>
            <person name="Lang F.B.F."/>
            <person name="Roger A.J."/>
            <person name="Ruiz-Trillo I."/>
            <person name="Lander E."/>
            <person name="Nusbaum C."/>
        </authorList>
    </citation>
    <scope>NUCLEOTIDE SEQUENCE [LARGE SCALE GENOMIC DNA]</scope>
    <source>
        <strain evidence="4">ATCC 38327</strain>
    </source>
</reference>
<keyword evidence="2" id="KW-1133">Transmembrane helix</keyword>
<evidence type="ECO:0000313" key="3">
    <source>
        <dbReference type="EMBL" id="KNE57638.1"/>
    </source>
</evidence>
<evidence type="ECO:0000313" key="4">
    <source>
        <dbReference type="Proteomes" id="UP000054350"/>
    </source>
</evidence>
<proteinExistence type="predicted"/>
<evidence type="ECO:0000256" key="1">
    <source>
        <dbReference type="SAM" id="MobiDB-lite"/>
    </source>
</evidence>
<feature type="transmembrane region" description="Helical" evidence="2">
    <location>
        <begin position="46"/>
        <end position="66"/>
    </location>
</feature>
<dbReference type="AlphaFoldDB" id="A0A0L0S521"/>
<protein>
    <submittedName>
        <fullName evidence="3">Uncharacterized protein</fullName>
    </submittedName>
</protein>
<keyword evidence="2" id="KW-0472">Membrane</keyword>